<evidence type="ECO:0000313" key="2">
    <source>
        <dbReference type="Proteomes" id="UP000798662"/>
    </source>
</evidence>
<dbReference type="Proteomes" id="UP000798662">
    <property type="component" value="Chromosome 1"/>
</dbReference>
<gene>
    <name evidence="1" type="ORF">I4F81_002593</name>
</gene>
<reference evidence="1" key="1">
    <citation type="submission" date="2019-11" db="EMBL/GenBank/DDBJ databases">
        <title>Nori genome reveals adaptations in red seaweeds to the harsh intertidal environment.</title>
        <authorList>
            <person name="Wang D."/>
            <person name="Mao Y."/>
        </authorList>
    </citation>
    <scope>NUCLEOTIDE SEQUENCE</scope>
    <source>
        <tissue evidence="1">Gametophyte</tissue>
    </source>
</reference>
<accession>A0ACC3BRG5</accession>
<proteinExistence type="predicted"/>
<name>A0ACC3BRG5_PYRYE</name>
<organism evidence="1 2">
    <name type="scientific">Pyropia yezoensis</name>
    <name type="common">Susabi-nori</name>
    <name type="synonym">Porphyra yezoensis</name>
    <dbReference type="NCBI Taxonomy" id="2788"/>
    <lineage>
        <taxon>Eukaryota</taxon>
        <taxon>Rhodophyta</taxon>
        <taxon>Bangiophyceae</taxon>
        <taxon>Bangiales</taxon>
        <taxon>Bangiaceae</taxon>
        <taxon>Pyropia</taxon>
    </lineage>
</organism>
<sequence>MPGYFTKTVCQSHVLSPPSPLPVRCSDAVVAVTAAAPTTHHWTPAPNHDVTPVVAVPCRRAPRHHLPAGVGAHSRRRYHRRHLRCSRLSRPVAWTASSCRTGRRRRGVWRSPSSSGCWRRWRAARPSRVASRWWLATRPPTPPPPVARGRVRASASRGVLWSLWYGENTASPALLTKWVAETGATHPDLV</sequence>
<protein>
    <submittedName>
        <fullName evidence="1">Uncharacterized protein</fullName>
    </submittedName>
</protein>
<keyword evidence="2" id="KW-1185">Reference proteome</keyword>
<dbReference type="EMBL" id="CM020618">
    <property type="protein sequence ID" value="KAK1860001.1"/>
    <property type="molecule type" value="Genomic_DNA"/>
</dbReference>
<evidence type="ECO:0000313" key="1">
    <source>
        <dbReference type="EMBL" id="KAK1860001.1"/>
    </source>
</evidence>
<comment type="caution">
    <text evidence="1">The sequence shown here is derived from an EMBL/GenBank/DDBJ whole genome shotgun (WGS) entry which is preliminary data.</text>
</comment>